<evidence type="ECO:0000256" key="3">
    <source>
        <dbReference type="ARBA" id="ARBA00006484"/>
    </source>
</evidence>
<evidence type="ECO:0000256" key="21">
    <source>
        <dbReference type="ARBA" id="ARBA00077835"/>
    </source>
</evidence>
<dbReference type="SUPFAM" id="SSF51735">
    <property type="entry name" value="NAD(P)-binding Rossmann-fold domains"/>
    <property type="match status" value="1"/>
</dbReference>
<evidence type="ECO:0000256" key="16">
    <source>
        <dbReference type="ARBA" id="ARBA00050435"/>
    </source>
</evidence>
<evidence type="ECO:0000256" key="24">
    <source>
        <dbReference type="ARBA" id="ARBA00083097"/>
    </source>
</evidence>
<keyword evidence="12" id="KW-0275">Fatty acid biosynthesis</keyword>
<keyword evidence="9" id="KW-0520">NAD</keyword>
<comment type="catalytic activity">
    <reaction evidence="17">
        <text>a (3R)-3-hydroxyacyl-CoA + NAD(+) = a 3-oxoacyl-CoA + NADH + H(+)</text>
        <dbReference type="Rhea" id="RHEA:32711"/>
        <dbReference type="ChEBI" id="CHEBI:15378"/>
        <dbReference type="ChEBI" id="CHEBI:57319"/>
        <dbReference type="ChEBI" id="CHEBI:57540"/>
        <dbReference type="ChEBI" id="CHEBI:57945"/>
        <dbReference type="ChEBI" id="CHEBI:90726"/>
        <dbReference type="EC" id="1.1.1.n12"/>
    </reaction>
    <physiologicalReaction direction="left-to-right" evidence="17">
        <dbReference type="Rhea" id="RHEA:32712"/>
    </physiologicalReaction>
</comment>
<evidence type="ECO:0000256" key="2">
    <source>
        <dbReference type="ARBA" id="ARBA00005194"/>
    </source>
</evidence>
<organism evidence="27 28">
    <name type="scientific">Patiria miniata</name>
    <name type="common">Bat star</name>
    <name type="synonym">Asterina miniata</name>
    <dbReference type="NCBI Taxonomy" id="46514"/>
    <lineage>
        <taxon>Eukaryota</taxon>
        <taxon>Metazoa</taxon>
        <taxon>Echinodermata</taxon>
        <taxon>Eleutherozoa</taxon>
        <taxon>Asterozoa</taxon>
        <taxon>Asteroidea</taxon>
        <taxon>Valvatacea</taxon>
        <taxon>Valvatida</taxon>
        <taxon>Asterinidae</taxon>
        <taxon>Patiria</taxon>
    </lineage>
</organism>
<evidence type="ECO:0000256" key="18">
    <source>
        <dbReference type="ARBA" id="ARBA00065174"/>
    </source>
</evidence>
<dbReference type="PROSITE" id="PS00061">
    <property type="entry name" value="ADH_SHORT"/>
    <property type="match status" value="1"/>
</dbReference>
<evidence type="ECO:0000256" key="14">
    <source>
        <dbReference type="ARBA" id="ARBA00049069"/>
    </source>
</evidence>
<comment type="catalytic activity">
    <reaction evidence="16">
        <text>17beta-hydroxy-5alpha-androstan-3-one + NAD(+) = 5alpha-androstan-3,17-dione + NADH + H(+)</text>
        <dbReference type="Rhea" id="RHEA:41992"/>
        <dbReference type="ChEBI" id="CHEBI:15378"/>
        <dbReference type="ChEBI" id="CHEBI:15994"/>
        <dbReference type="ChEBI" id="CHEBI:16330"/>
        <dbReference type="ChEBI" id="CHEBI:57540"/>
        <dbReference type="ChEBI" id="CHEBI:57945"/>
    </reaction>
    <physiologicalReaction direction="left-to-right" evidence="16">
        <dbReference type="Rhea" id="RHEA:41993"/>
    </physiologicalReaction>
</comment>
<name>A0A914AIL3_PATMI</name>
<evidence type="ECO:0000256" key="25">
    <source>
        <dbReference type="ARBA" id="ARBA00083258"/>
    </source>
</evidence>
<comment type="catalytic activity">
    <reaction evidence="15">
        <text>testosterone + NAD(+) = androst-4-ene-3,17-dione + NADH + H(+)</text>
        <dbReference type="Rhea" id="RHEA:14929"/>
        <dbReference type="ChEBI" id="CHEBI:15378"/>
        <dbReference type="ChEBI" id="CHEBI:16422"/>
        <dbReference type="ChEBI" id="CHEBI:17347"/>
        <dbReference type="ChEBI" id="CHEBI:57540"/>
        <dbReference type="ChEBI" id="CHEBI:57945"/>
        <dbReference type="EC" id="1.1.1.239"/>
    </reaction>
    <physiologicalReaction direction="left-to-right" evidence="15">
        <dbReference type="Rhea" id="RHEA:14930"/>
    </physiologicalReaction>
</comment>
<evidence type="ECO:0000256" key="4">
    <source>
        <dbReference type="ARBA" id="ARBA00012456"/>
    </source>
</evidence>
<comment type="pathway">
    <text evidence="13">Steroid biosynthesis; estrogen biosynthesis.</text>
</comment>
<keyword evidence="28" id="KW-1185">Reference proteome</keyword>
<evidence type="ECO:0000256" key="10">
    <source>
        <dbReference type="ARBA" id="ARBA00023098"/>
    </source>
</evidence>
<reference evidence="27" key="1">
    <citation type="submission" date="2022-11" db="UniProtKB">
        <authorList>
            <consortium name="EnsemblMetazoa"/>
        </authorList>
    </citation>
    <scope>IDENTIFICATION</scope>
</reference>
<dbReference type="PRINTS" id="PR00080">
    <property type="entry name" value="SDRFAMILY"/>
</dbReference>
<comment type="subunit">
    <text evidence="18">Heterotetramer with CBR4; contains two molecules of HSD17B8 and CBR4.</text>
</comment>
<evidence type="ECO:0000256" key="8">
    <source>
        <dbReference type="ARBA" id="ARBA00023002"/>
    </source>
</evidence>
<dbReference type="EC" id="1.1.1.n12" evidence="4"/>
<dbReference type="FunFam" id="3.40.50.720:FF:000231">
    <property type="entry name" value="Estradiol 17-beta-dehydrogenase 8"/>
    <property type="match status" value="1"/>
</dbReference>
<evidence type="ECO:0000256" key="5">
    <source>
        <dbReference type="ARBA" id="ARBA00022516"/>
    </source>
</evidence>
<accession>A0A914AIL3</accession>
<dbReference type="GeneID" id="119734394"/>
<dbReference type="SMART" id="SM00822">
    <property type="entry name" value="PKS_KR"/>
    <property type="match status" value="1"/>
</dbReference>
<dbReference type="Proteomes" id="UP000887568">
    <property type="component" value="Unplaced"/>
</dbReference>
<evidence type="ECO:0000256" key="11">
    <source>
        <dbReference type="ARBA" id="ARBA00023128"/>
    </source>
</evidence>
<dbReference type="GO" id="GO:0006633">
    <property type="term" value="P:fatty acid biosynthetic process"/>
    <property type="evidence" value="ECO:0007669"/>
    <property type="project" value="UniProtKB-KW"/>
</dbReference>
<proteinExistence type="inferred from homology"/>
<dbReference type="AlphaFoldDB" id="A0A914AIL3"/>
<comment type="subcellular location">
    <subcellularLocation>
        <location evidence="1">Mitochondrion matrix</location>
    </subcellularLocation>
</comment>
<feature type="domain" description="Ketoreductase" evidence="26">
    <location>
        <begin position="10"/>
        <end position="219"/>
    </location>
</feature>
<evidence type="ECO:0000256" key="1">
    <source>
        <dbReference type="ARBA" id="ARBA00004305"/>
    </source>
</evidence>
<dbReference type="InterPro" id="IPR036291">
    <property type="entry name" value="NAD(P)-bd_dom_sf"/>
</dbReference>
<evidence type="ECO:0000256" key="17">
    <source>
        <dbReference type="ARBA" id="ARBA00052680"/>
    </source>
</evidence>
<dbReference type="RefSeq" id="XP_038063820.1">
    <property type="nucleotide sequence ID" value="XM_038207892.1"/>
</dbReference>
<dbReference type="GO" id="GO:0048038">
    <property type="term" value="F:quinone binding"/>
    <property type="evidence" value="ECO:0007669"/>
    <property type="project" value="TreeGrafter"/>
</dbReference>
<dbReference type="PRINTS" id="PR00081">
    <property type="entry name" value="GDHRDH"/>
</dbReference>
<dbReference type="GO" id="GO:0004303">
    <property type="term" value="F:estradiol 17-beta-dehydrogenase [NAD(P)+] activity"/>
    <property type="evidence" value="ECO:0007669"/>
    <property type="project" value="UniProtKB-EC"/>
</dbReference>
<comment type="catalytic activity">
    <reaction evidence="14">
        <text>17beta-estradiol + NAD(+) = estrone + NADH + H(+)</text>
        <dbReference type="Rhea" id="RHEA:24612"/>
        <dbReference type="ChEBI" id="CHEBI:15378"/>
        <dbReference type="ChEBI" id="CHEBI:16469"/>
        <dbReference type="ChEBI" id="CHEBI:17263"/>
        <dbReference type="ChEBI" id="CHEBI:57540"/>
        <dbReference type="ChEBI" id="CHEBI:57945"/>
        <dbReference type="EC" id="1.1.1.62"/>
    </reaction>
    <physiologicalReaction direction="left-to-right" evidence="14">
        <dbReference type="Rhea" id="RHEA:24613"/>
    </physiologicalReaction>
    <physiologicalReaction direction="right-to-left" evidence="14">
        <dbReference type="Rhea" id="RHEA:24614"/>
    </physiologicalReaction>
</comment>
<dbReference type="InterPro" id="IPR057326">
    <property type="entry name" value="KR_dom"/>
</dbReference>
<dbReference type="GO" id="GO:0008210">
    <property type="term" value="P:estrogen metabolic process"/>
    <property type="evidence" value="ECO:0007669"/>
    <property type="project" value="UniProtKB-ARBA"/>
</dbReference>
<evidence type="ECO:0000256" key="15">
    <source>
        <dbReference type="ARBA" id="ARBA00050232"/>
    </source>
</evidence>
<dbReference type="GO" id="GO:0047035">
    <property type="term" value="F:testosterone dehydrogenase (NAD+) activity"/>
    <property type="evidence" value="ECO:0007669"/>
    <property type="project" value="UniProtKB-EC"/>
</dbReference>
<evidence type="ECO:0000256" key="12">
    <source>
        <dbReference type="ARBA" id="ARBA00023160"/>
    </source>
</evidence>
<evidence type="ECO:0000256" key="19">
    <source>
        <dbReference type="ARBA" id="ARBA00066822"/>
    </source>
</evidence>
<evidence type="ECO:0000256" key="7">
    <source>
        <dbReference type="ARBA" id="ARBA00022832"/>
    </source>
</evidence>
<dbReference type="Gene3D" id="3.40.50.720">
    <property type="entry name" value="NAD(P)-binding Rossmann-like Domain"/>
    <property type="match status" value="1"/>
</dbReference>
<dbReference type="PANTHER" id="PTHR42760:SF83">
    <property type="entry name" value="(3R)-3-HYDROXYACYL-COA DEHYDROGENASE"/>
    <property type="match status" value="1"/>
</dbReference>
<keyword evidence="10" id="KW-0443">Lipid metabolism</keyword>
<keyword evidence="6" id="KW-0597">Phosphoprotein</keyword>
<comment type="pathway">
    <text evidence="2">Lipid metabolism; fatty acid biosynthesis.</text>
</comment>
<dbReference type="PANTHER" id="PTHR42760">
    <property type="entry name" value="SHORT-CHAIN DEHYDROGENASES/REDUCTASES FAMILY MEMBER"/>
    <property type="match status" value="1"/>
</dbReference>
<evidence type="ECO:0000256" key="13">
    <source>
        <dbReference type="ARBA" id="ARBA00037929"/>
    </source>
</evidence>
<keyword evidence="5" id="KW-0444">Lipid biosynthesis</keyword>
<evidence type="ECO:0000256" key="20">
    <source>
        <dbReference type="ARBA" id="ARBA00070911"/>
    </source>
</evidence>
<evidence type="ECO:0000313" key="28">
    <source>
        <dbReference type="Proteomes" id="UP000887568"/>
    </source>
</evidence>
<evidence type="ECO:0000259" key="26">
    <source>
        <dbReference type="SMART" id="SM00822"/>
    </source>
</evidence>
<evidence type="ECO:0000256" key="6">
    <source>
        <dbReference type="ARBA" id="ARBA00022553"/>
    </source>
</evidence>
<evidence type="ECO:0000256" key="23">
    <source>
        <dbReference type="ARBA" id="ARBA00081936"/>
    </source>
</evidence>
<keyword evidence="11" id="KW-0496">Mitochondrion</keyword>
<dbReference type="InterPro" id="IPR002347">
    <property type="entry name" value="SDR_fam"/>
</dbReference>
<dbReference type="InterPro" id="IPR020904">
    <property type="entry name" value="Sc_DH/Rdtase_CS"/>
</dbReference>
<protein>
    <recommendedName>
        <fullName evidence="20">(3R)-3-hydroxyacyl-CoA dehydrogenase</fullName>
        <ecNumber evidence="19">1.1.1.239</ecNumber>
        <ecNumber evidence="4">1.1.1.n12</ecNumber>
    </recommendedName>
    <alternativeName>
        <fullName evidence="22">17-beta-hydroxysteroid dehydrogenase 8</fullName>
    </alternativeName>
    <alternativeName>
        <fullName evidence="21">3-ketoacyl-[acyl-carrier-protein] reductase alpha subunit</fullName>
    </alternativeName>
    <alternativeName>
        <fullName evidence="24">3-oxoacyl-[acyl-carrier-protein] reductase</fullName>
    </alternativeName>
    <alternativeName>
        <fullName evidence="25">Estradiol 17-beta-dehydrogenase 8</fullName>
    </alternativeName>
    <alternativeName>
        <fullName evidence="23">Testosterone 17-beta-dehydrogenase 8</fullName>
    </alternativeName>
</protein>
<dbReference type="EnsemblMetazoa" id="XM_038207892.1">
    <property type="protein sequence ID" value="XP_038063820.1"/>
    <property type="gene ID" value="LOC119734394"/>
</dbReference>
<keyword evidence="8" id="KW-0560">Oxidoreductase</keyword>
<dbReference type="OMA" id="GMNQKAR"/>
<dbReference type="OrthoDB" id="1888931at2759"/>
<evidence type="ECO:0000256" key="22">
    <source>
        <dbReference type="ARBA" id="ARBA00081419"/>
    </source>
</evidence>
<dbReference type="EC" id="1.1.1.239" evidence="19"/>
<dbReference type="Pfam" id="PF13561">
    <property type="entry name" value="adh_short_C2"/>
    <property type="match status" value="1"/>
</dbReference>
<dbReference type="GO" id="GO:0005759">
    <property type="term" value="C:mitochondrial matrix"/>
    <property type="evidence" value="ECO:0007669"/>
    <property type="project" value="UniProtKB-SubCell"/>
</dbReference>
<evidence type="ECO:0000256" key="9">
    <source>
        <dbReference type="ARBA" id="ARBA00023027"/>
    </source>
</evidence>
<evidence type="ECO:0000313" key="27">
    <source>
        <dbReference type="EnsemblMetazoa" id="XP_038063820.1"/>
    </source>
</evidence>
<keyword evidence="7" id="KW-0276">Fatty acid metabolism</keyword>
<comment type="similarity">
    <text evidence="3">Belongs to the short-chain dehydrogenases/reductases (SDR) family.</text>
</comment>
<sequence>MAASLQLSGRVALVTGGGSGIGRAVCELFARNGASVVAADINLEGAKTTVQKLEASSELPSGPQSHHAFALDVSDKVAVRSLVKNVTELYKQPASVLVNSAGITMDKMMVKMDEDKFDKVIDVNLKGTFLVTQAVSQAMIAHKTTDGSIINFASIVGKHGNVGQCNYAASKAGVVAFTKTTAKELARYGVRCNAILPGFIQTPMTAVMPEHLYNVIKEFIPLKREGQPSEVAEVCLFLASNRSSYMTGAEVEVSGGLEI</sequence>
<dbReference type="CTD" id="7923"/>